<protein>
    <submittedName>
        <fullName evidence="3">DnaB-like dsDNA helicase</fullName>
    </submittedName>
</protein>
<dbReference type="PANTHER" id="PTHR30153">
    <property type="entry name" value="REPLICATIVE DNA HELICASE DNAB"/>
    <property type="match status" value="1"/>
</dbReference>
<keyword evidence="3" id="KW-0378">Hydrolase</keyword>
<dbReference type="GO" id="GO:0006260">
    <property type="term" value="P:DNA replication"/>
    <property type="evidence" value="ECO:0007669"/>
    <property type="project" value="InterPro"/>
</dbReference>
<reference evidence="3 4" key="1">
    <citation type="submission" date="2019-10" db="EMBL/GenBank/DDBJ databases">
        <authorList>
            <person name="Zack K.M."/>
            <person name="Garlena R.A."/>
            <person name="Russell D.A."/>
            <person name="Pope W.H."/>
            <person name="Jacobs-Sera D."/>
            <person name="Hatfull G.F."/>
        </authorList>
    </citation>
    <scope>NUCLEOTIDE SEQUENCE [LARGE SCALE GENOMIC DNA]</scope>
</reference>
<accession>A0A649VKU6</accession>
<evidence type="ECO:0000256" key="1">
    <source>
        <dbReference type="SAM" id="MobiDB-lite"/>
    </source>
</evidence>
<dbReference type="EMBL" id="MN586022">
    <property type="protein sequence ID" value="QGJ92958.1"/>
    <property type="molecule type" value="Genomic_DNA"/>
</dbReference>
<keyword evidence="3" id="KW-0347">Helicase</keyword>
<feature type="domain" description="SF4 helicase" evidence="2">
    <location>
        <begin position="150"/>
        <end position="405"/>
    </location>
</feature>
<dbReference type="Pfam" id="PF03796">
    <property type="entry name" value="DnaB_C"/>
    <property type="match status" value="1"/>
</dbReference>
<gene>
    <name evidence="3" type="primary">67</name>
    <name evidence="3" type="ORF">PBI_CHIDIEBERE_67</name>
</gene>
<feature type="compositionally biased region" description="Basic residues" evidence="1">
    <location>
        <begin position="454"/>
        <end position="465"/>
    </location>
</feature>
<dbReference type="Proteomes" id="UP000423645">
    <property type="component" value="Segment"/>
</dbReference>
<feature type="compositionally biased region" description="Low complexity" evidence="1">
    <location>
        <begin position="437"/>
        <end position="447"/>
    </location>
</feature>
<dbReference type="KEGG" id="vg:77951912"/>
<name>A0A649VKU6_9CAUD</name>
<dbReference type="PROSITE" id="PS51199">
    <property type="entry name" value="SF4_HELICASE"/>
    <property type="match status" value="1"/>
</dbReference>
<dbReference type="GO" id="GO:0003678">
    <property type="term" value="F:DNA helicase activity"/>
    <property type="evidence" value="ECO:0007669"/>
    <property type="project" value="InterPro"/>
</dbReference>
<evidence type="ECO:0000313" key="3">
    <source>
        <dbReference type="EMBL" id="QGJ92958.1"/>
    </source>
</evidence>
<feature type="compositionally biased region" description="Basic and acidic residues" evidence="1">
    <location>
        <begin position="418"/>
        <end position="430"/>
    </location>
</feature>
<dbReference type="InterPro" id="IPR027417">
    <property type="entry name" value="P-loop_NTPase"/>
</dbReference>
<dbReference type="SUPFAM" id="SSF52540">
    <property type="entry name" value="P-loop containing nucleoside triphosphate hydrolases"/>
    <property type="match status" value="1"/>
</dbReference>
<dbReference type="RefSeq" id="YP_010675585.1">
    <property type="nucleotide sequence ID" value="NC_071005.1"/>
</dbReference>
<dbReference type="GO" id="GO:0005524">
    <property type="term" value="F:ATP binding"/>
    <property type="evidence" value="ECO:0007669"/>
    <property type="project" value="InterPro"/>
</dbReference>
<evidence type="ECO:0000259" key="2">
    <source>
        <dbReference type="PROSITE" id="PS51199"/>
    </source>
</evidence>
<evidence type="ECO:0000313" key="4">
    <source>
        <dbReference type="Proteomes" id="UP000423645"/>
    </source>
</evidence>
<dbReference type="Gene3D" id="3.40.50.300">
    <property type="entry name" value="P-loop containing nucleotide triphosphate hydrolases"/>
    <property type="match status" value="1"/>
</dbReference>
<keyword evidence="3" id="KW-0547">Nucleotide-binding</keyword>
<sequence>MAVSAEVLLISSIINTGDFQTALAEGASEELFTTCPDEWDWVSRYFRRNKRCPSMNAFKIAFPKFRIKDVDDVKHYVNEVRIERTRLALTEHLRDQADMLAQGDVQGACDLAQRGIVKIAAGIGTVQDHDILNDWKTTYNTVKARKLRTEDFGMAGIATGFETVDYHTGGIQPGQLWIVGARLGQGKTWTLMNMACAALMNDHKAYFAALEMSKDEVAFRIHNFLSSSIGMQVFQSQQLSQGKDFDLKEYRKFLAEIPKRVKGQLVVSDKRNIGAADIAAAFERTHPDAFYLDYLTLARMKGDGGWQDIGNFTKELKTLAGEYNVAIAAAAQLNRSGAENSKEPPGAETIAQADAIGQDADAVITLMKKSDRVTMFKMAKYRHGRDGFMWYANIDLKNGVFEEVSKNRALDIIDQDADRRDKELESERAPVKRKTSAQKSQIASIQQEALVGAGKRKMPLKRRTR</sequence>
<dbReference type="GeneID" id="77951912"/>
<feature type="region of interest" description="Disordered" evidence="1">
    <location>
        <begin position="418"/>
        <end position="465"/>
    </location>
</feature>
<dbReference type="PANTHER" id="PTHR30153:SF2">
    <property type="entry name" value="REPLICATIVE DNA HELICASE"/>
    <property type="match status" value="1"/>
</dbReference>
<organism evidence="3 4">
    <name type="scientific">Gordonia phage Chidiebere</name>
    <dbReference type="NCBI Taxonomy" id="2656530"/>
    <lineage>
        <taxon>Viruses</taxon>
        <taxon>Duplodnaviria</taxon>
        <taxon>Heunggongvirae</taxon>
        <taxon>Uroviricota</taxon>
        <taxon>Caudoviricetes</taxon>
        <taxon>Chidieberevirus</taxon>
        <taxon>Chidieberevirus chidiebere</taxon>
    </lineage>
</organism>
<dbReference type="InterPro" id="IPR007694">
    <property type="entry name" value="DNA_helicase_DnaB-like_C"/>
</dbReference>
<keyword evidence="3" id="KW-0067">ATP-binding</keyword>
<proteinExistence type="predicted"/>
<keyword evidence="4" id="KW-1185">Reference proteome</keyword>